<evidence type="ECO:0000256" key="8">
    <source>
        <dbReference type="SAM" id="Phobius"/>
    </source>
</evidence>
<dbReference type="GO" id="GO:0012511">
    <property type="term" value="C:monolayer-surrounded lipid storage body"/>
    <property type="evidence" value="ECO:0007669"/>
    <property type="project" value="InterPro"/>
</dbReference>
<dbReference type="PANTHER" id="PTHR33203">
    <property type="entry name" value="OLEOSIN"/>
    <property type="match status" value="1"/>
</dbReference>
<comment type="similarity">
    <text evidence="3">Belongs to the oleosin family.</text>
</comment>
<evidence type="ECO:0000256" key="4">
    <source>
        <dbReference type="ARBA" id="ARBA00022677"/>
    </source>
</evidence>
<reference evidence="9" key="1">
    <citation type="submission" date="2023-12" db="EMBL/GenBank/DDBJ databases">
        <title>Genome assembly of Anisodus tanguticus.</title>
        <authorList>
            <person name="Wang Y.-J."/>
        </authorList>
    </citation>
    <scope>NUCLEOTIDE SEQUENCE</scope>
    <source>
        <strain evidence="9">KB-2021</strain>
        <tissue evidence="9">Leaf</tissue>
    </source>
</reference>
<dbReference type="GO" id="GO:0009791">
    <property type="term" value="P:post-embryonic development"/>
    <property type="evidence" value="ECO:0007669"/>
    <property type="project" value="UniProtKB-ARBA"/>
</dbReference>
<keyword evidence="5 8" id="KW-0812">Transmembrane</keyword>
<feature type="transmembrane region" description="Helical" evidence="8">
    <location>
        <begin position="47"/>
        <end position="73"/>
    </location>
</feature>
<evidence type="ECO:0008006" key="11">
    <source>
        <dbReference type="Google" id="ProtNLM"/>
    </source>
</evidence>
<comment type="caution">
    <text evidence="9">The sequence shown here is derived from an EMBL/GenBank/DDBJ whole genome shotgun (WGS) entry which is preliminary data.</text>
</comment>
<name>A0AAE1SS54_9SOLA</name>
<dbReference type="GO" id="GO:0016020">
    <property type="term" value="C:membrane"/>
    <property type="evidence" value="ECO:0007669"/>
    <property type="project" value="UniProtKB-SubCell"/>
</dbReference>
<dbReference type="InterPro" id="IPR000136">
    <property type="entry name" value="Oleosin"/>
</dbReference>
<dbReference type="GO" id="GO:0048608">
    <property type="term" value="P:reproductive structure development"/>
    <property type="evidence" value="ECO:0007669"/>
    <property type="project" value="UniProtKB-ARBA"/>
</dbReference>
<keyword evidence="7 8" id="KW-0472">Membrane</keyword>
<evidence type="ECO:0000313" key="10">
    <source>
        <dbReference type="Proteomes" id="UP001291623"/>
    </source>
</evidence>
<dbReference type="EMBL" id="JAVYJV010000003">
    <property type="protein sequence ID" value="KAK4374628.1"/>
    <property type="molecule type" value="Genomic_DNA"/>
</dbReference>
<sequence>MAARPPNFFNNSQSRPSLRPIHTSYVPSFLRKLLQPHVPNSTQLMGFLTLVISGGILLLLTGLSLTAIILGLIFSTPLIIISSPIWVPIGIALFVAVAGFLSVCGFGVSTWAAGSWVYRYFRRSRNMVDDDSHVKDYARKYGGYLHGKVKDTAPGA</sequence>
<protein>
    <recommendedName>
        <fullName evidence="11">Oleosin</fullName>
    </recommendedName>
</protein>
<dbReference type="AlphaFoldDB" id="A0AAE1SS54"/>
<evidence type="ECO:0000313" key="9">
    <source>
        <dbReference type="EMBL" id="KAK4374628.1"/>
    </source>
</evidence>
<evidence type="ECO:0000256" key="5">
    <source>
        <dbReference type="ARBA" id="ARBA00022692"/>
    </source>
</evidence>
<organism evidence="9 10">
    <name type="scientific">Anisodus tanguticus</name>
    <dbReference type="NCBI Taxonomy" id="243964"/>
    <lineage>
        <taxon>Eukaryota</taxon>
        <taxon>Viridiplantae</taxon>
        <taxon>Streptophyta</taxon>
        <taxon>Embryophyta</taxon>
        <taxon>Tracheophyta</taxon>
        <taxon>Spermatophyta</taxon>
        <taxon>Magnoliopsida</taxon>
        <taxon>eudicotyledons</taxon>
        <taxon>Gunneridae</taxon>
        <taxon>Pentapetalae</taxon>
        <taxon>asterids</taxon>
        <taxon>lamiids</taxon>
        <taxon>Solanales</taxon>
        <taxon>Solanaceae</taxon>
        <taxon>Solanoideae</taxon>
        <taxon>Hyoscyameae</taxon>
        <taxon>Anisodus</taxon>
    </lineage>
</organism>
<evidence type="ECO:0000256" key="6">
    <source>
        <dbReference type="ARBA" id="ARBA00022989"/>
    </source>
</evidence>
<comment type="subcellular location">
    <subcellularLocation>
        <location evidence="2">Lipid droplet</location>
    </subcellularLocation>
    <subcellularLocation>
        <location evidence="1">Membrane</location>
        <topology evidence="1">Multi-pass membrane protein</topology>
    </subcellularLocation>
</comment>
<evidence type="ECO:0000256" key="1">
    <source>
        <dbReference type="ARBA" id="ARBA00004141"/>
    </source>
</evidence>
<accession>A0AAE1SS54</accession>
<proteinExistence type="inferred from homology"/>
<gene>
    <name evidence="9" type="ORF">RND71_005305</name>
</gene>
<feature type="transmembrane region" description="Helical" evidence="8">
    <location>
        <begin position="85"/>
        <end position="118"/>
    </location>
</feature>
<keyword evidence="10" id="KW-1185">Reference proteome</keyword>
<evidence type="ECO:0000256" key="3">
    <source>
        <dbReference type="ARBA" id="ARBA00010858"/>
    </source>
</evidence>
<evidence type="ECO:0000256" key="2">
    <source>
        <dbReference type="ARBA" id="ARBA00004502"/>
    </source>
</evidence>
<dbReference type="Proteomes" id="UP001291623">
    <property type="component" value="Unassembled WGS sequence"/>
</dbReference>
<keyword evidence="6 8" id="KW-1133">Transmembrane helix</keyword>
<dbReference type="PANTHER" id="PTHR33203:SF4">
    <property type="entry name" value="F27J15.22"/>
    <property type="match status" value="1"/>
</dbReference>
<dbReference type="GO" id="GO:0019915">
    <property type="term" value="P:lipid storage"/>
    <property type="evidence" value="ECO:0007669"/>
    <property type="project" value="TreeGrafter"/>
</dbReference>
<evidence type="ECO:0000256" key="7">
    <source>
        <dbReference type="ARBA" id="ARBA00023136"/>
    </source>
</evidence>
<dbReference type="Pfam" id="PF01277">
    <property type="entry name" value="Oleosin"/>
    <property type="match status" value="1"/>
</dbReference>
<keyword evidence="4" id="KW-0551">Lipid droplet</keyword>